<gene>
    <name evidence="2" type="ORF">JK361_33035</name>
</gene>
<evidence type="ECO:0000313" key="3">
    <source>
        <dbReference type="Proteomes" id="UP000621386"/>
    </source>
</evidence>
<feature type="chain" id="PRO_5045558214" description="Chaplin domain-containing protein" evidence="1">
    <location>
        <begin position="20"/>
        <end position="66"/>
    </location>
</feature>
<keyword evidence="3" id="KW-1185">Reference proteome</keyword>
<sequence>MRVRTVLAALALATTSALGCATSAAAHNGPGLNAVDDPSDSSILGIPVSLYCGANDVLGNPSSCEE</sequence>
<feature type="signal peptide" evidence="1">
    <location>
        <begin position="1"/>
        <end position="19"/>
    </location>
</feature>
<dbReference type="RefSeq" id="WP_201825408.1">
    <property type="nucleotide sequence ID" value="NZ_JAERRH010000019.1"/>
</dbReference>
<evidence type="ECO:0000313" key="2">
    <source>
        <dbReference type="EMBL" id="MBL1109356.1"/>
    </source>
</evidence>
<dbReference type="EMBL" id="JAERRH010000019">
    <property type="protein sequence ID" value="MBL1109356.1"/>
    <property type="molecule type" value="Genomic_DNA"/>
</dbReference>
<reference evidence="2 3" key="1">
    <citation type="submission" date="2021-01" db="EMBL/GenBank/DDBJ databases">
        <title>WGS of actinomycetes isolated from Thailand.</title>
        <authorList>
            <person name="Thawai C."/>
        </authorList>
    </citation>
    <scope>NUCLEOTIDE SEQUENCE [LARGE SCALE GENOMIC DNA]</scope>
    <source>
        <strain evidence="2 3">CH5-8</strain>
    </source>
</reference>
<protein>
    <recommendedName>
        <fullName evidence="4">Chaplin domain-containing protein</fullName>
    </recommendedName>
</protein>
<evidence type="ECO:0000256" key="1">
    <source>
        <dbReference type="SAM" id="SignalP"/>
    </source>
</evidence>
<keyword evidence="1" id="KW-0732">Signal</keyword>
<evidence type="ECO:0008006" key="4">
    <source>
        <dbReference type="Google" id="ProtNLM"/>
    </source>
</evidence>
<accession>A0ABS1PAF4</accession>
<dbReference type="Proteomes" id="UP000621386">
    <property type="component" value="Unassembled WGS sequence"/>
</dbReference>
<dbReference type="PROSITE" id="PS51257">
    <property type="entry name" value="PROKAR_LIPOPROTEIN"/>
    <property type="match status" value="1"/>
</dbReference>
<organism evidence="2 3">
    <name type="scientific">Streptomyces musisoli</name>
    <dbReference type="NCBI Taxonomy" id="2802280"/>
    <lineage>
        <taxon>Bacteria</taxon>
        <taxon>Bacillati</taxon>
        <taxon>Actinomycetota</taxon>
        <taxon>Actinomycetes</taxon>
        <taxon>Kitasatosporales</taxon>
        <taxon>Streptomycetaceae</taxon>
        <taxon>Streptomyces</taxon>
    </lineage>
</organism>
<name>A0ABS1PAF4_9ACTN</name>
<comment type="caution">
    <text evidence="2">The sequence shown here is derived from an EMBL/GenBank/DDBJ whole genome shotgun (WGS) entry which is preliminary data.</text>
</comment>
<proteinExistence type="predicted"/>